<dbReference type="PANTHER" id="PTHR38599:SF1">
    <property type="entry name" value="CUPIN DOMAIN PROTEIN (AFU_ORTHOLOGUE AFUA_3G13620)"/>
    <property type="match status" value="1"/>
</dbReference>
<dbReference type="AlphaFoldDB" id="A0A1A2Y530"/>
<proteinExistence type="predicted"/>
<protein>
    <submittedName>
        <fullName evidence="2">Cupin</fullName>
    </submittedName>
</protein>
<dbReference type="InterPro" id="IPR014710">
    <property type="entry name" value="RmlC-like_jellyroll"/>
</dbReference>
<organism evidence="2 3">
    <name type="scientific">Mycolicibacter sinensis (strain JDM601)</name>
    <name type="common">Mycobacterium sinense</name>
    <dbReference type="NCBI Taxonomy" id="875328"/>
    <lineage>
        <taxon>Bacteria</taxon>
        <taxon>Bacillati</taxon>
        <taxon>Actinomycetota</taxon>
        <taxon>Actinomycetes</taxon>
        <taxon>Mycobacteriales</taxon>
        <taxon>Mycobacteriaceae</taxon>
        <taxon>Mycolicibacter</taxon>
    </lineage>
</organism>
<sequence>MVHKPTDSHSESTITVVQQVRPPTIPDDAQVLTVVINHPPGAPGYPPHRIPGGPAFGYMIDGEMLFELEGHAPRVLRAGDAFWAPGGDQIHYQDANNRTDIPCAFVLTMLFVPGKPLREWATEEELEDRQALRITS</sequence>
<reference evidence="3" key="1">
    <citation type="submission" date="2016-06" db="EMBL/GenBank/DDBJ databases">
        <authorList>
            <person name="Sutton G."/>
            <person name="Brinkac L."/>
            <person name="Sanka R."/>
            <person name="Adams M."/>
            <person name="Lau E."/>
            <person name="Sam S."/>
            <person name="Sreng N."/>
            <person name="Him V."/>
            <person name="Kerleguer A."/>
            <person name="Cheng S."/>
        </authorList>
    </citation>
    <scope>NUCLEOTIDE SEQUENCE [LARGE SCALE GENOMIC DNA]</scope>
    <source>
        <strain evidence="3">E1876</strain>
    </source>
</reference>
<feature type="domain" description="Cupin type-2" evidence="1">
    <location>
        <begin position="37"/>
        <end position="106"/>
    </location>
</feature>
<dbReference type="Proteomes" id="UP000093943">
    <property type="component" value="Unassembled WGS sequence"/>
</dbReference>
<dbReference type="Gene3D" id="2.60.120.10">
    <property type="entry name" value="Jelly Rolls"/>
    <property type="match status" value="1"/>
</dbReference>
<dbReference type="InterPro" id="IPR013096">
    <property type="entry name" value="Cupin_2"/>
</dbReference>
<dbReference type="PANTHER" id="PTHR38599">
    <property type="entry name" value="CUPIN DOMAIN PROTEIN (AFU_ORTHOLOGUE AFUA_3G13620)"/>
    <property type="match status" value="1"/>
</dbReference>
<dbReference type="RefSeq" id="WP_065019003.1">
    <property type="nucleotide sequence ID" value="NZ_LZKG01000039.1"/>
</dbReference>
<dbReference type="InterPro" id="IPR011051">
    <property type="entry name" value="RmlC_Cupin_sf"/>
</dbReference>
<dbReference type="EMBL" id="LZKG01000039">
    <property type="protein sequence ID" value="OBI32518.1"/>
    <property type="molecule type" value="Genomic_DNA"/>
</dbReference>
<name>A0A1A2Y530_MYCSD</name>
<gene>
    <name evidence="2" type="ORF">A5710_15305</name>
</gene>
<evidence type="ECO:0000259" key="1">
    <source>
        <dbReference type="Pfam" id="PF07883"/>
    </source>
</evidence>
<evidence type="ECO:0000313" key="2">
    <source>
        <dbReference type="EMBL" id="OBI32518.1"/>
    </source>
</evidence>
<evidence type="ECO:0000313" key="3">
    <source>
        <dbReference type="Proteomes" id="UP000093943"/>
    </source>
</evidence>
<accession>A0A1A2Y530</accession>
<comment type="caution">
    <text evidence="2">The sequence shown here is derived from an EMBL/GenBank/DDBJ whole genome shotgun (WGS) entry which is preliminary data.</text>
</comment>
<dbReference type="Pfam" id="PF07883">
    <property type="entry name" value="Cupin_2"/>
    <property type="match status" value="1"/>
</dbReference>
<dbReference type="SUPFAM" id="SSF51182">
    <property type="entry name" value="RmlC-like cupins"/>
    <property type="match status" value="1"/>
</dbReference>